<dbReference type="GO" id="GO:0006526">
    <property type="term" value="P:L-arginine biosynthetic process"/>
    <property type="evidence" value="ECO:0007669"/>
    <property type="project" value="UniProtKB-UniRule"/>
</dbReference>
<dbReference type="GO" id="GO:0044205">
    <property type="term" value="P:'de novo' UMP biosynthetic process"/>
    <property type="evidence" value="ECO:0007669"/>
    <property type="project" value="UniProtKB-UniRule"/>
</dbReference>
<dbReference type="FunFam" id="3.40.50.880:FF:000011">
    <property type="entry name" value="Carbamoyl-phosphate synthase small chain"/>
    <property type="match status" value="1"/>
</dbReference>
<feature type="region of interest" description="CPSase" evidence="13">
    <location>
        <begin position="1"/>
        <end position="213"/>
    </location>
</feature>
<accession>A0A1W1ZVF1</accession>
<keyword evidence="6 13" id="KW-0028">Amino-acid biosynthesis</keyword>
<keyword evidence="7 13" id="KW-0547">Nucleotide-binding</keyword>
<feature type="binding site" evidence="13">
    <location>
        <position position="62"/>
    </location>
    <ligand>
        <name>L-glutamine</name>
        <dbReference type="ChEBI" id="CHEBI:58359"/>
    </ligand>
</feature>
<dbReference type="HAMAP" id="MF_01209">
    <property type="entry name" value="CPSase_S_chain"/>
    <property type="match status" value="1"/>
</dbReference>
<feature type="domain" description="Carbamoyl-phosphate synthase small subunit N-terminal" evidence="14">
    <location>
        <begin position="18"/>
        <end position="148"/>
    </location>
</feature>
<proteinExistence type="inferred from homology"/>
<feature type="active site" description="Nucleophile" evidence="13">
    <location>
        <position position="290"/>
    </location>
</feature>
<dbReference type="InterPro" id="IPR006274">
    <property type="entry name" value="CarbamoylP_synth_ssu"/>
</dbReference>
<comment type="subunit">
    <text evidence="13">Composed of two chains; the small (or glutamine) chain promotes the hydrolysis of glutamine to ammonia, which is used by the large (or ammonia) chain to synthesize carbamoyl phosphate. Tetramer of heterodimers (alpha,beta)4.</text>
</comment>
<protein>
    <recommendedName>
        <fullName evidence="13">Carbamoyl phosphate synthase small chain</fullName>
        <ecNumber evidence="13">6.3.5.5</ecNumber>
    </recommendedName>
    <alternativeName>
        <fullName evidence="13">Carbamoyl phosphate synthetase glutamine chain</fullName>
    </alternativeName>
</protein>
<dbReference type="GO" id="GO:0004359">
    <property type="term" value="F:glutaminase activity"/>
    <property type="evidence" value="ECO:0007669"/>
    <property type="project" value="RHEA"/>
</dbReference>
<comment type="function">
    <text evidence="13">Small subunit of the glutamine-dependent carbamoyl phosphate synthetase (CPSase). CPSase catalyzes the formation of carbamoyl phosphate from the ammonia moiety of glutamine, carbonate, and phosphate donated by ATP, constituting the first step of 2 biosynthetic pathways, one leading to arginine and/or urea and the other to pyrimidine nucleotides. The small subunit (glutamine amidotransferase) binds and cleaves glutamine to supply the large subunit with the substrate ammonia.</text>
</comment>
<comment type="catalytic activity">
    <reaction evidence="12 13">
        <text>L-glutamine + H2O = L-glutamate + NH4(+)</text>
        <dbReference type="Rhea" id="RHEA:15889"/>
        <dbReference type="ChEBI" id="CHEBI:15377"/>
        <dbReference type="ChEBI" id="CHEBI:28938"/>
        <dbReference type="ChEBI" id="CHEBI:29985"/>
        <dbReference type="ChEBI" id="CHEBI:58359"/>
    </reaction>
</comment>
<evidence type="ECO:0000256" key="2">
    <source>
        <dbReference type="ARBA" id="ARBA00005077"/>
    </source>
</evidence>
<dbReference type="UniPathway" id="UPA00068">
    <property type="reaction ID" value="UER00171"/>
</dbReference>
<dbReference type="Pfam" id="PF00117">
    <property type="entry name" value="GATase"/>
    <property type="match status" value="1"/>
</dbReference>
<evidence type="ECO:0000256" key="5">
    <source>
        <dbReference type="ARBA" id="ARBA00022598"/>
    </source>
</evidence>
<feature type="binding site" evidence="13">
    <location>
        <position position="262"/>
    </location>
    <ligand>
        <name>L-glutamine</name>
        <dbReference type="ChEBI" id="CHEBI:58359"/>
    </ligand>
</feature>
<evidence type="ECO:0000313" key="16">
    <source>
        <dbReference type="Proteomes" id="UP000192708"/>
    </source>
</evidence>
<dbReference type="GO" id="GO:0004088">
    <property type="term" value="F:carbamoyl-phosphate synthase (glutamine-hydrolyzing) activity"/>
    <property type="evidence" value="ECO:0007669"/>
    <property type="project" value="UniProtKB-UniRule"/>
</dbReference>
<dbReference type="GO" id="GO:0005524">
    <property type="term" value="F:ATP binding"/>
    <property type="evidence" value="ECO:0007669"/>
    <property type="project" value="UniProtKB-UniRule"/>
</dbReference>
<dbReference type="InterPro" id="IPR036480">
    <property type="entry name" value="CarbP_synth_ssu_N_sf"/>
</dbReference>
<evidence type="ECO:0000256" key="8">
    <source>
        <dbReference type="ARBA" id="ARBA00022840"/>
    </source>
</evidence>
<dbReference type="InterPro" id="IPR017926">
    <property type="entry name" value="GATASE"/>
</dbReference>
<dbReference type="PROSITE" id="PS51273">
    <property type="entry name" value="GATASE_TYPE_1"/>
    <property type="match status" value="1"/>
</dbReference>
<evidence type="ECO:0000256" key="4">
    <source>
        <dbReference type="ARBA" id="ARBA00022571"/>
    </source>
</evidence>
<keyword evidence="9 13" id="KW-0315">Glutamine amidotransferase</keyword>
<dbReference type="FunFam" id="3.50.30.20:FF:000001">
    <property type="entry name" value="Carbamoyl-phosphate synthase small chain"/>
    <property type="match status" value="1"/>
</dbReference>
<feature type="binding site" evidence="13">
    <location>
        <position position="294"/>
    </location>
    <ligand>
        <name>L-glutamine</name>
        <dbReference type="ChEBI" id="CHEBI:58359"/>
    </ligand>
</feature>
<comment type="catalytic activity">
    <reaction evidence="11 13">
        <text>hydrogencarbonate + L-glutamine + 2 ATP + H2O = carbamoyl phosphate + L-glutamate + 2 ADP + phosphate + 2 H(+)</text>
        <dbReference type="Rhea" id="RHEA:18633"/>
        <dbReference type="ChEBI" id="CHEBI:15377"/>
        <dbReference type="ChEBI" id="CHEBI:15378"/>
        <dbReference type="ChEBI" id="CHEBI:17544"/>
        <dbReference type="ChEBI" id="CHEBI:29985"/>
        <dbReference type="ChEBI" id="CHEBI:30616"/>
        <dbReference type="ChEBI" id="CHEBI:43474"/>
        <dbReference type="ChEBI" id="CHEBI:58228"/>
        <dbReference type="ChEBI" id="CHEBI:58359"/>
        <dbReference type="ChEBI" id="CHEBI:456216"/>
        <dbReference type="EC" id="6.3.5.5"/>
    </reaction>
</comment>
<comment type="pathway">
    <text evidence="1 13">Pyrimidine metabolism; UMP biosynthesis via de novo pathway; (S)-dihydroorotate from bicarbonate: step 1/3.</text>
</comment>
<dbReference type="PANTHER" id="PTHR43418">
    <property type="entry name" value="MULTIFUNCTIONAL TRYPTOPHAN BIOSYNTHESIS PROTEIN-RELATED"/>
    <property type="match status" value="1"/>
</dbReference>
<dbReference type="InterPro" id="IPR035686">
    <property type="entry name" value="CPSase_GATase1"/>
</dbReference>
<evidence type="ECO:0000256" key="3">
    <source>
        <dbReference type="ARBA" id="ARBA00007800"/>
    </source>
</evidence>
<dbReference type="Proteomes" id="UP000192708">
    <property type="component" value="Unassembled WGS sequence"/>
</dbReference>
<dbReference type="SUPFAM" id="SSF52021">
    <property type="entry name" value="Carbamoyl phosphate synthetase, small subunit N-terminal domain"/>
    <property type="match status" value="1"/>
</dbReference>
<dbReference type="Gene3D" id="3.50.30.20">
    <property type="entry name" value="Carbamoyl-phosphate synthase small subunit, N-terminal domain"/>
    <property type="match status" value="1"/>
</dbReference>
<gene>
    <name evidence="13" type="primary">carA</name>
    <name evidence="15" type="ORF">SAMN06296008_106158</name>
</gene>
<feature type="active site" evidence="13">
    <location>
        <position position="374"/>
    </location>
</feature>
<dbReference type="SMART" id="SM01097">
    <property type="entry name" value="CPSase_sm_chain"/>
    <property type="match status" value="1"/>
</dbReference>
<feature type="active site" evidence="13">
    <location>
        <position position="376"/>
    </location>
</feature>
<evidence type="ECO:0000256" key="11">
    <source>
        <dbReference type="ARBA" id="ARBA00048816"/>
    </source>
</evidence>
<name>A0A1W1ZVF1_9BURK</name>
<evidence type="ECO:0000256" key="12">
    <source>
        <dbReference type="ARBA" id="ARBA00049285"/>
    </source>
</evidence>
<dbReference type="Gene3D" id="3.40.50.880">
    <property type="match status" value="1"/>
</dbReference>
<feature type="binding site" evidence="13">
    <location>
        <position position="264"/>
    </location>
    <ligand>
        <name>L-glutamine</name>
        <dbReference type="ChEBI" id="CHEBI:58359"/>
    </ligand>
</feature>
<feature type="binding site" evidence="13">
    <location>
        <position position="334"/>
    </location>
    <ligand>
        <name>L-glutamine</name>
        <dbReference type="ChEBI" id="CHEBI:58359"/>
    </ligand>
</feature>
<dbReference type="GO" id="GO:0006541">
    <property type="term" value="P:glutamine metabolic process"/>
    <property type="evidence" value="ECO:0007669"/>
    <property type="project" value="InterPro"/>
</dbReference>
<dbReference type="GO" id="GO:0006207">
    <property type="term" value="P:'de novo' pyrimidine nucleobase biosynthetic process"/>
    <property type="evidence" value="ECO:0007669"/>
    <property type="project" value="InterPro"/>
</dbReference>
<evidence type="ECO:0000313" key="15">
    <source>
        <dbReference type="EMBL" id="SMC52346.1"/>
    </source>
</evidence>
<dbReference type="InterPro" id="IPR002474">
    <property type="entry name" value="CarbamoylP_synth_ssu_N"/>
</dbReference>
<organism evidence="15 16">
    <name type="scientific">Polynucleobacter kasalickyi</name>
    <dbReference type="NCBI Taxonomy" id="1938817"/>
    <lineage>
        <taxon>Bacteria</taxon>
        <taxon>Pseudomonadati</taxon>
        <taxon>Pseudomonadota</taxon>
        <taxon>Betaproteobacteria</taxon>
        <taxon>Burkholderiales</taxon>
        <taxon>Burkholderiaceae</taxon>
        <taxon>Polynucleobacter</taxon>
    </lineage>
</organism>
<dbReference type="InterPro" id="IPR050472">
    <property type="entry name" value="Anth_synth/Amidotransfase"/>
</dbReference>
<evidence type="ECO:0000256" key="6">
    <source>
        <dbReference type="ARBA" id="ARBA00022605"/>
    </source>
</evidence>
<keyword evidence="8 13" id="KW-0067">ATP-binding</keyword>
<feature type="binding site" evidence="13">
    <location>
        <position position="332"/>
    </location>
    <ligand>
        <name>L-glutamine</name>
        <dbReference type="ChEBI" id="CHEBI:58359"/>
    </ligand>
</feature>
<dbReference type="InterPro" id="IPR029062">
    <property type="entry name" value="Class_I_gatase-like"/>
</dbReference>
<comment type="similarity">
    <text evidence="3 13">Belongs to the CarA family.</text>
</comment>
<evidence type="ECO:0000256" key="7">
    <source>
        <dbReference type="ARBA" id="ARBA00022741"/>
    </source>
</evidence>
<dbReference type="NCBIfam" id="NF009475">
    <property type="entry name" value="PRK12838.1"/>
    <property type="match status" value="1"/>
</dbReference>
<dbReference type="NCBIfam" id="TIGR01368">
    <property type="entry name" value="CPSaseIIsmall"/>
    <property type="match status" value="1"/>
</dbReference>
<dbReference type="PRINTS" id="PR00099">
    <property type="entry name" value="CPSGATASE"/>
</dbReference>
<dbReference type="EC" id="6.3.5.5" evidence="13"/>
<dbReference type="UniPathway" id="UPA00070">
    <property type="reaction ID" value="UER00115"/>
</dbReference>
<keyword evidence="4 13" id="KW-0055">Arginine biosynthesis</keyword>
<dbReference type="AlphaFoldDB" id="A0A1W1ZVF1"/>
<evidence type="ECO:0000256" key="9">
    <source>
        <dbReference type="ARBA" id="ARBA00022962"/>
    </source>
</evidence>
<evidence type="ECO:0000259" key="14">
    <source>
        <dbReference type="SMART" id="SM01097"/>
    </source>
</evidence>
<feature type="binding site" evidence="13">
    <location>
        <position position="335"/>
    </location>
    <ligand>
        <name>L-glutamine</name>
        <dbReference type="ChEBI" id="CHEBI:58359"/>
    </ligand>
</feature>
<keyword evidence="10 13" id="KW-0665">Pyrimidine biosynthesis</keyword>
<dbReference type="SUPFAM" id="SSF52317">
    <property type="entry name" value="Class I glutamine amidotransferase-like"/>
    <property type="match status" value="1"/>
</dbReference>
<dbReference type="Pfam" id="PF00988">
    <property type="entry name" value="CPSase_sm_chain"/>
    <property type="match status" value="1"/>
</dbReference>
<dbReference type="EMBL" id="FWXJ01000006">
    <property type="protein sequence ID" value="SMC52346.1"/>
    <property type="molecule type" value="Genomic_DNA"/>
</dbReference>
<evidence type="ECO:0000256" key="13">
    <source>
        <dbReference type="HAMAP-Rule" id="MF_01209"/>
    </source>
</evidence>
<reference evidence="15 16" key="1">
    <citation type="submission" date="2017-04" db="EMBL/GenBank/DDBJ databases">
        <authorList>
            <person name="Afonso C.L."/>
            <person name="Miller P.J."/>
            <person name="Scott M.A."/>
            <person name="Spackman E."/>
            <person name="Goraichik I."/>
            <person name="Dimitrov K.M."/>
            <person name="Suarez D.L."/>
            <person name="Swayne D.E."/>
        </authorList>
    </citation>
    <scope>NUCLEOTIDE SEQUENCE [LARGE SCALE GENOMIC DNA]</scope>
    <source>
        <strain evidence="15 16">VK13</strain>
    </source>
</reference>
<dbReference type="STRING" id="1938817.SAMN06296008_106158"/>
<dbReference type="PRINTS" id="PR00096">
    <property type="entry name" value="GATASE"/>
</dbReference>
<dbReference type="PANTHER" id="PTHR43418:SF7">
    <property type="entry name" value="CARBAMOYL-PHOSPHATE SYNTHASE SMALL CHAIN"/>
    <property type="match status" value="1"/>
</dbReference>
<keyword evidence="5 13" id="KW-0436">Ligase</keyword>
<comment type="pathway">
    <text evidence="2 13">Amino-acid biosynthesis; L-arginine biosynthesis; carbamoyl phosphate from bicarbonate: step 1/1.</text>
</comment>
<keyword evidence="16" id="KW-1185">Reference proteome</keyword>
<evidence type="ECO:0000256" key="10">
    <source>
        <dbReference type="ARBA" id="ARBA00022975"/>
    </source>
</evidence>
<sequence>MLPLSKNTHTYSLKPQLPPAVLVLADGKSFIGFSVGIFGSTVGEVVFNTSLTGYQEIFTDPSYTKQIVTLTYPHIGNVGVNDQDAESCKVYAAGIIIKDLSIVDSNFRSQSSLKQYLNDQQIVGISGIDTRELTRHLRDQGAQSGAIVAGNKGDSVNDLLAKAKQIVADFPGMSGLDLAQVVTTPTAYEWTEGEWQLFDETGVPNFTKPLLNKTVVAYDFGVKRNILRMLANRGCKVIVVPAKTSAEDVLAMQPDGVFLSNGPGDPEPCDYAIAAAKVFLEKKIPLFGICLGHQIMGLAAGAKTLKMKFGHHGANHPVKDLDTGKVVITSQNHGFAVDINSLPENVKPTHVSLFDGSLQGLAWTDRPAFCFQGHPEASPGPQDVAYLFDRFIESM</sequence>
<evidence type="ECO:0000256" key="1">
    <source>
        <dbReference type="ARBA" id="ARBA00004812"/>
    </source>
</evidence>
<feature type="binding site" evidence="13">
    <location>
        <position position="291"/>
    </location>
    <ligand>
        <name>L-glutamine</name>
        <dbReference type="ChEBI" id="CHEBI:58359"/>
    </ligand>
</feature>
<dbReference type="CDD" id="cd01744">
    <property type="entry name" value="GATase1_CPSase"/>
    <property type="match status" value="1"/>
</dbReference>